<feature type="transmembrane region" description="Helical" evidence="1">
    <location>
        <begin position="12"/>
        <end position="30"/>
    </location>
</feature>
<name>A4SZ68_POLAQ</name>
<gene>
    <name evidence="2" type="ordered locus">Pnuc_1568</name>
</gene>
<feature type="transmembrane region" description="Helical" evidence="1">
    <location>
        <begin position="45"/>
        <end position="64"/>
    </location>
</feature>
<dbReference type="eggNOG" id="ENOG502Z87Z">
    <property type="taxonomic scope" value="Bacteria"/>
</dbReference>
<feature type="transmembrane region" description="Helical" evidence="1">
    <location>
        <begin position="189"/>
        <end position="208"/>
    </location>
</feature>
<organism evidence="2 3">
    <name type="scientific">Polynucleobacter asymbioticus (strain DSM 18221 / CIP 109841 / QLW-P1DMWA-1)</name>
    <name type="common">Polynucleobacter necessarius subsp. asymbioticus</name>
    <dbReference type="NCBI Taxonomy" id="312153"/>
    <lineage>
        <taxon>Bacteria</taxon>
        <taxon>Pseudomonadati</taxon>
        <taxon>Pseudomonadota</taxon>
        <taxon>Betaproteobacteria</taxon>
        <taxon>Burkholderiales</taxon>
        <taxon>Burkholderiaceae</taxon>
        <taxon>Polynucleobacter</taxon>
    </lineage>
</organism>
<dbReference type="Proteomes" id="UP000000231">
    <property type="component" value="Chromosome"/>
</dbReference>
<dbReference type="AlphaFoldDB" id="A4SZ68"/>
<dbReference type="InterPro" id="IPR025333">
    <property type="entry name" value="DUF4239"/>
</dbReference>
<dbReference type="RefSeq" id="WP_011903405.1">
    <property type="nucleotide sequence ID" value="NC_009379.1"/>
</dbReference>
<keyword evidence="1" id="KW-0812">Transmembrane</keyword>
<keyword evidence="3" id="KW-1185">Reference proteome</keyword>
<reference evidence="2 3" key="1">
    <citation type="journal article" date="2012" name="Stand. Genomic Sci.">
        <title>Complete genome sequence of Polynucleobacter necessarius subsp. asymbioticus type strain (QLW-P1DMWA-1(T)).</title>
        <authorList>
            <person name="Meincke L."/>
            <person name="Copeland A."/>
            <person name="Lapidus A."/>
            <person name="Lucas S."/>
            <person name="Berry K.W."/>
            <person name="Del Rio T.G."/>
            <person name="Hammon N."/>
            <person name="Dalin E."/>
            <person name="Tice H."/>
            <person name="Pitluck S."/>
            <person name="Richardson P."/>
            <person name="Bruce D."/>
            <person name="Goodwin L."/>
            <person name="Han C."/>
            <person name="Tapia R."/>
            <person name="Detter J.C."/>
            <person name="Schmutz J."/>
            <person name="Brettin T."/>
            <person name="Larimer F."/>
            <person name="Land M."/>
            <person name="Hauser L."/>
            <person name="Kyrpides N.C."/>
            <person name="Ivanova N."/>
            <person name="Goker M."/>
            <person name="Woyke T."/>
            <person name="Wu Q.L."/>
            <person name="Pockl M."/>
            <person name="Hahn M.W."/>
            <person name="Klenk H.P."/>
        </authorList>
    </citation>
    <scope>NUCLEOTIDE SEQUENCE [LARGE SCALE GENOMIC DNA]</scope>
    <source>
        <strain evidence="3">DSM 18221 / CIP 109841 / QLW-P1DMWA-1</strain>
    </source>
</reference>
<keyword evidence="1" id="KW-0472">Membrane</keyword>
<dbReference type="GeneID" id="31481959"/>
<dbReference type="Pfam" id="PF14023">
    <property type="entry name" value="Bestrophin-like"/>
    <property type="match status" value="1"/>
</dbReference>
<evidence type="ECO:0000256" key="1">
    <source>
        <dbReference type="SAM" id="Phobius"/>
    </source>
</evidence>
<protein>
    <recommendedName>
        <fullName evidence="4">DUF4239 domain-containing protein</fullName>
    </recommendedName>
</protein>
<dbReference type="EMBL" id="CP000655">
    <property type="protein sequence ID" value="ABP34782.1"/>
    <property type="molecule type" value="Genomic_DNA"/>
</dbReference>
<proteinExistence type="predicted"/>
<dbReference type="KEGG" id="pnu:Pnuc_1568"/>
<sequence>MENFIIQDFQFIAIMVALAACSVFAITWFLEKSPLSNWFKNSEGIAVSFITVPAFLFGLSISTLSSSIWDSHVSANSSLVNESTAVRTLTSIASTLPPLDGKSLNLATKNYVSTVLNKEWPAMKSENPIGKTVALAEFENLNNVANTIAMQINQRSSIEGHLLSTIDILRHERLQRLSLAYDSTNFSRWPSVFVLSFLLMMTVGLLQLKSPRAMRITLIMGALCISSTMLFLYLNISPYRGMNPINPQSLEESLKLIPISND</sequence>
<accession>A4SZ68</accession>
<evidence type="ECO:0000313" key="3">
    <source>
        <dbReference type="Proteomes" id="UP000000231"/>
    </source>
</evidence>
<keyword evidence="1" id="KW-1133">Transmembrane helix</keyword>
<feature type="transmembrane region" description="Helical" evidence="1">
    <location>
        <begin position="214"/>
        <end position="234"/>
    </location>
</feature>
<evidence type="ECO:0008006" key="4">
    <source>
        <dbReference type="Google" id="ProtNLM"/>
    </source>
</evidence>
<dbReference type="HOGENOM" id="CLU_1061117_0_0_4"/>
<evidence type="ECO:0000313" key="2">
    <source>
        <dbReference type="EMBL" id="ABP34782.1"/>
    </source>
</evidence>